<evidence type="ECO:0000256" key="2">
    <source>
        <dbReference type="ARBA" id="ARBA00004370"/>
    </source>
</evidence>
<gene>
    <name evidence="14" type="ORF">G9Q37_04715</name>
</gene>
<dbReference type="SUPFAM" id="SSF55874">
    <property type="entry name" value="ATPase domain of HSP90 chaperone/DNA topoisomerase II/histidine kinase"/>
    <property type="match status" value="1"/>
</dbReference>
<protein>
    <recommendedName>
        <fullName evidence="3">histidine kinase</fullName>
        <ecNumber evidence="3">2.7.13.3</ecNumber>
    </recommendedName>
</protein>
<sequence length="487" mass="52696">MPRHALMRWLQRLPMTARLPLALVAVVLVTALGTTQIALQGLLNQVEAQIGRTGQVYLDGMAAGLLPPVMRADTEGMRRALDESLRMHQGLVDRHLFLLDAQGRILARADRAGLPDAPLPAEVVQRPRGARIDTADSSYWVWRPLADERLARGGQPGALTVVANLDLTDYVAERRALWWRVAAFNLAIGLGCAGLGLWVLRRLQRPLDLLTRHLQQTGEAGPAPVPADQVPAGDGETARLLRAYNRMALAAREREALIARMAEQEREAVLGRLAATLAHEVRNPLAGVVTAVDTLRKFGDRPDTREEALDFMERGLRVLGGVVDATLATHRPASEPRAFGPQDLSDLQRLLQPHAQRAGVLLEIDGAPAHELPLAGGEVRQVLLNLMLNAIEASAPGSRVSLHCEPLPDRLLLRVTDEGPGLPAPVADSLERGQPPEQAAGLGVAVVVRLVQRLRGRVAVDAHSGRGTHIRLELPFDDGPAADTDLP</sequence>
<name>A0A6G8IE72_9BURK</name>
<feature type="domain" description="HAMP" evidence="13">
    <location>
        <begin position="201"/>
        <end position="256"/>
    </location>
</feature>
<dbReference type="Pfam" id="PF02518">
    <property type="entry name" value="HATPase_c"/>
    <property type="match status" value="1"/>
</dbReference>
<feature type="transmembrane region" description="Helical" evidence="11">
    <location>
        <begin position="177"/>
        <end position="200"/>
    </location>
</feature>
<dbReference type="Gene3D" id="3.30.565.10">
    <property type="entry name" value="Histidine kinase-like ATPase, C-terminal domain"/>
    <property type="match status" value="1"/>
</dbReference>
<dbReference type="CDD" id="cd00075">
    <property type="entry name" value="HATPase"/>
    <property type="match status" value="1"/>
</dbReference>
<evidence type="ECO:0000256" key="1">
    <source>
        <dbReference type="ARBA" id="ARBA00000085"/>
    </source>
</evidence>
<dbReference type="PANTHER" id="PTHR45436:SF5">
    <property type="entry name" value="SENSOR HISTIDINE KINASE TRCS"/>
    <property type="match status" value="1"/>
</dbReference>
<dbReference type="InterPro" id="IPR005467">
    <property type="entry name" value="His_kinase_dom"/>
</dbReference>
<keyword evidence="4" id="KW-0597">Phosphoprotein</keyword>
<evidence type="ECO:0000256" key="10">
    <source>
        <dbReference type="ARBA" id="ARBA00023136"/>
    </source>
</evidence>
<proteinExistence type="predicted"/>
<keyword evidence="5" id="KW-0808">Transferase</keyword>
<comment type="subcellular location">
    <subcellularLocation>
        <location evidence="2">Membrane</location>
    </subcellularLocation>
</comment>
<dbReference type="EMBL" id="CP049989">
    <property type="protein sequence ID" value="QIM51487.1"/>
    <property type="molecule type" value="Genomic_DNA"/>
</dbReference>
<dbReference type="GO" id="GO:0000155">
    <property type="term" value="F:phosphorelay sensor kinase activity"/>
    <property type="evidence" value="ECO:0007669"/>
    <property type="project" value="InterPro"/>
</dbReference>
<keyword evidence="9" id="KW-0902">Two-component regulatory system</keyword>
<dbReference type="SMART" id="SM00387">
    <property type="entry name" value="HATPase_c"/>
    <property type="match status" value="1"/>
</dbReference>
<evidence type="ECO:0000256" key="5">
    <source>
        <dbReference type="ARBA" id="ARBA00022679"/>
    </source>
</evidence>
<dbReference type="Pfam" id="PF00512">
    <property type="entry name" value="HisKA"/>
    <property type="match status" value="1"/>
</dbReference>
<dbReference type="InterPro" id="IPR004358">
    <property type="entry name" value="Sig_transdc_His_kin-like_C"/>
</dbReference>
<dbReference type="PRINTS" id="PR00344">
    <property type="entry name" value="BCTRLSENSOR"/>
</dbReference>
<keyword evidence="15" id="KW-1185">Reference proteome</keyword>
<dbReference type="AlphaFoldDB" id="A0A6G8IE72"/>
<evidence type="ECO:0000256" key="3">
    <source>
        <dbReference type="ARBA" id="ARBA00012438"/>
    </source>
</evidence>
<dbReference type="GO" id="GO:0005886">
    <property type="term" value="C:plasma membrane"/>
    <property type="evidence" value="ECO:0007669"/>
    <property type="project" value="TreeGrafter"/>
</dbReference>
<reference evidence="14 15" key="1">
    <citation type="submission" date="2020-03" db="EMBL/GenBank/DDBJ databases">
        <title>Hydrogenophaga sp. nov. isolated from cyanobacterial mat.</title>
        <authorList>
            <person name="Thorat V."/>
            <person name="Kirdat K."/>
            <person name="Tiwarekar B."/>
            <person name="Costa E.D."/>
            <person name="Yadav A."/>
        </authorList>
    </citation>
    <scope>NUCLEOTIDE SEQUENCE [LARGE SCALE GENOMIC DNA]</scope>
    <source>
        <strain evidence="14 15">BA0156</strain>
    </source>
</reference>
<dbReference type="EC" id="2.7.13.3" evidence="3"/>
<evidence type="ECO:0000259" key="12">
    <source>
        <dbReference type="PROSITE" id="PS50109"/>
    </source>
</evidence>
<evidence type="ECO:0000256" key="6">
    <source>
        <dbReference type="ARBA" id="ARBA00022692"/>
    </source>
</evidence>
<dbReference type="PANTHER" id="PTHR45436">
    <property type="entry name" value="SENSOR HISTIDINE KINASE YKOH"/>
    <property type="match status" value="1"/>
</dbReference>
<dbReference type="InterPro" id="IPR003594">
    <property type="entry name" value="HATPase_dom"/>
</dbReference>
<keyword evidence="10 11" id="KW-0472">Membrane</keyword>
<evidence type="ECO:0000256" key="11">
    <source>
        <dbReference type="SAM" id="Phobius"/>
    </source>
</evidence>
<keyword evidence="6 11" id="KW-0812">Transmembrane</keyword>
<comment type="catalytic activity">
    <reaction evidence="1">
        <text>ATP + protein L-histidine = ADP + protein N-phospho-L-histidine.</text>
        <dbReference type="EC" id="2.7.13.3"/>
    </reaction>
</comment>
<dbReference type="InterPro" id="IPR003660">
    <property type="entry name" value="HAMP_dom"/>
</dbReference>
<evidence type="ECO:0000256" key="9">
    <source>
        <dbReference type="ARBA" id="ARBA00023012"/>
    </source>
</evidence>
<evidence type="ECO:0000256" key="7">
    <source>
        <dbReference type="ARBA" id="ARBA00022777"/>
    </source>
</evidence>
<dbReference type="InterPro" id="IPR036890">
    <property type="entry name" value="HATPase_C_sf"/>
</dbReference>
<evidence type="ECO:0000313" key="14">
    <source>
        <dbReference type="EMBL" id="QIM51487.1"/>
    </source>
</evidence>
<organism evidence="14 15">
    <name type="scientific">Hydrogenophaga crocea</name>
    <dbReference type="NCBI Taxonomy" id="2716225"/>
    <lineage>
        <taxon>Bacteria</taxon>
        <taxon>Pseudomonadati</taxon>
        <taxon>Pseudomonadota</taxon>
        <taxon>Betaproteobacteria</taxon>
        <taxon>Burkholderiales</taxon>
        <taxon>Comamonadaceae</taxon>
        <taxon>Hydrogenophaga</taxon>
    </lineage>
</organism>
<keyword evidence="8 11" id="KW-1133">Transmembrane helix</keyword>
<accession>A0A6G8IE72</accession>
<evidence type="ECO:0000256" key="8">
    <source>
        <dbReference type="ARBA" id="ARBA00022989"/>
    </source>
</evidence>
<dbReference type="PROSITE" id="PS50109">
    <property type="entry name" value="HIS_KIN"/>
    <property type="match status" value="1"/>
</dbReference>
<dbReference type="SUPFAM" id="SSF47384">
    <property type="entry name" value="Homodimeric domain of signal transducing histidine kinase"/>
    <property type="match status" value="1"/>
</dbReference>
<dbReference type="Gene3D" id="1.10.287.130">
    <property type="match status" value="1"/>
</dbReference>
<evidence type="ECO:0000259" key="13">
    <source>
        <dbReference type="PROSITE" id="PS50885"/>
    </source>
</evidence>
<dbReference type="SMART" id="SM00388">
    <property type="entry name" value="HisKA"/>
    <property type="match status" value="1"/>
</dbReference>
<evidence type="ECO:0000256" key="4">
    <source>
        <dbReference type="ARBA" id="ARBA00022553"/>
    </source>
</evidence>
<dbReference type="Proteomes" id="UP000503162">
    <property type="component" value="Chromosome"/>
</dbReference>
<dbReference type="InterPro" id="IPR003661">
    <property type="entry name" value="HisK_dim/P_dom"/>
</dbReference>
<dbReference type="InterPro" id="IPR036097">
    <property type="entry name" value="HisK_dim/P_sf"/>
</dbReference>
<dbReference type="RefSeq" id="WP_166225278.1">
    <property type="nucleotide sequence ID" value="NZ_CP049989.1"/>
</dbReference>
<dbReference type="InterPro" id="IPR050428">
    <property type="entry name" value="TCS_sensor_his_kinase"/>
</dbReference>
<dbReference type="CDD" id="cd00082">
    <property type="entry name" value="HisKA"/>
    <property type="match status" value="1"/>
</dbReference>
<dbReference type="KEGG" id="hcz:G9Q37_04715"/>
<feature type="domain" description="Histidine kinase" evidence="12">
    <location>
        <begin position="276"/>
        <end position="478"/>
    </location>
</feature>
<evidence type="ECO:0000313" key="15">
    <source>
        <dbReference type="Proteomes" id="UP000503162"/>
    </source>
</evidence>
<dbReference type="PROSITE" id="PS50885">
    <property type="entry name" value="HAMP"/>
    <property type="match status" value="1"/>
</dbReference>
<keyword evidence="7 14" id="KW-0418">Kinase</keyword>